<gene>
    <name evidence="3" type="primary">rnk</name>
    <name evidence="3" type="ORF">SMD27_22945</name>
</gene>
<dbReference type="SUPFAM" id="SSF54534">
    <property type="entry name" value="FKBP-like"/>
    <property type="match status" value="1"/>
</dbReference>
<sequence>MTQSVQRPPITLSSTDFERLDNLIAAIERSQPDVAAYLSEELDRAKVAPKEDLPEKLVVMGADVTFRDDMTGDVHHKQLVYPDQAHGEDDRLSILTPVGAALIGLSEGQSIDWHTRSGEERRLTILKVARLPVHTAS</sequence>
<dbReference type="Gene3D" id="1.10.286.20">
    <property type="match status" value="1"/>
</dbReference>
<name>A0ABU5EHK3_9PROT</name>
<keyword evidence="3" id="KW-0418">Kinase</keyword>
<reference evidence="3 4" key="1">
    <citation type="journal article" date="2016" name="Antonie Van Leeuwenhoek">
        <title>Dongia soli sp. nov., isolated from soil from Dokdo, Korea.</title>
        <authorList>
            <person name="Kim D.U."/>
            <person name="Lee H."/>
            <person name="Kim H."/>
            <person name="Kim S.G."/>
            <person name="Ka J.O."/>
        </authorList>
    </citation>
    <scope>NUCLEOTIDE SEQUENCE [LARGE SCALE GENOMIC DNA]</scope>
    <source>
        <strain evidence="3 4">D78</strain>
    </source>
</reference>
<evidence type="ECO:0000259" key="1">
    <source>
        <dbReference type="Pfam" id="PF01272"/>
    </source>
</evidence>
<dbReference type="PANTHER" id="PTHR30437">
    <property type="entry name" value="TRANSCRIPTION ELONGATION FACTOR GREA"/>
    <property type="match status" value="1"/>
</dbReference>
<dbReference type="InterPro" id="IPR029462">
    <property type="entry name" value="Rnk_N"/>
</dbReference>
<accession>A0ABU5EHK3</accession>
<dbReference type="GO" id="GO:0016301">
    <property type="term" value="F:kinase activity"/>
    <property type="evidence" value="ECO:0007669"/>
    <property type="project" value="UniProtKB-KW"/>
</dbReference>
<dbReference type="Pfam" id="PF14760">
    <property type="entry name" value="Rnk_N"/>
    <property type="match status" value="1"/>
</dbReference>
<comment type="caution">
    <text evidence="3">The sequence shown here is derived from an EMBL/GenBank/DDBJ whole genome shotgun (WGS) entry which is preliminary data.</text>
</comment>
<evidence type="ECO:0000313" key="3">
    <source>
        <dbReference type="EMBL" id="MDY0885713.1"/>
    </source>
</evidence>
<dbReference type="EMBL" id="JAXCLW010000013">
    <property type="protein sequence ID" value="MDY0885713.1"/>
    <property type="molecule type" value="Genomic_DNA"/>
</dbReference>
<keyword evidence="3" id="KW-0808">Transferase</keyword>
<evidence type="ECO:0000313" key="4">
    <source>
        <dbReference type="Proteomes" id="UP001279642"/>
    </source>
</evidence>
<dbReference type="Proteomes" id="UP001279642">
    <property type="component" value="Unassembled WGS sequence"/>
</dbReference>
<organism evidence="3 4">
    <name type="scientific">Dongia soli</name>
    <dbReference type="NCBI Taxonomy" id="600628"/>
    <lineage>
        <taxon>Bacteria</taxon>
        <taxon>Pseudomonadati</taxon>
        <taxon>Pseudomonadota</taxon>
        <taxon>Alphaproteobacteria</taxon>
        <taxon>Rhodospirillales</taxon>
        <taxon>Dongiaceae</taxon>
        <taxon>Dongia</taxon>
    </lineage>
</organism>
<protein>
    <submittedName>
        <fullName evidence="3">Nucleoside diphosphate kinase regulator</fullName>
    </submittedName>
</protein>
<dbReference type="PANTHER" id="PTHR30437:SF5">
    <property type="entry name" value="REGULATOR OF NUCLEOSIDE DIPHOSPHATE KINASE"/>
    <property type="match status" value="1"/>
</dbReference>
<dbReference type="InterPro" id="IPR036953">
    <property type="entry name" value="GreA/GreB_C_sf"/>
</dbReference>
<dbReference type="NCBIfam" id="NF004396">
    <property type="entry name" value="PRK05753.1"/>
    <property type="match status" value="1"/>
</dbReference>
<dbReference type="Pfam" id="PF01272">
    <property type="entry name" value="GreA_GreB"/>
    <property type="match status" value="1"/>
</dbReference>
<dbReference type="InterPro" id="IPR001437">
    <property type="entry name" value="Tscrpt_elong_fac_GreA/B_C"/>
</dbReference>
<evidence type="ECO:0000259" key="2">
    <source>
        <dbReference type="Pfam" id="PF14760"/>
    </source>
</evidence>
<feature type="domain" description="Transcription elongation factor GreA/GreB C-terminal" evidence="1">
    <location>
        <begin position="54"/>
        <end position="129"/>
    </location>
</feature>
<proteinExistence type="predicted"/>
<feature type="domain" description="Regulator of nucleoside diphosphate kinase N-terminal" evidence="2">
    <location>
        <begin position="8"/>
        <end position="47"/>
    </location>
</feature>
<keyword evidence="4" id="KW-1185">Reference proteome</keyword>
<dbReference type="InterPro" id="IPR023459">
    <property type="entry name" value="Tscrpt_elong_fac_GreA/B_fam"/>
</dbReference>
<dbReference type="RefSeq" id="WP_320510789.1">
    <property type="nucleotide sequence ID" value="NZ_JAXCLW010000013.1"/>
</dbReference>
<dbReference type="Gene3D" id="3.10.50.30">
    <property type="entry name" value="Transcription elongation factor, GreA/GreB, C-terminal domain"/>
    <property type="match status" value="1"/>
</dbReference>